<feature type="transmembrane region" description="Helical" evidence="1">
    <location>
        <begin position="101"/>
        <end position="123"/>
    </location>
</feature>
<feature type="transmembrane region" description="Helical" evidence="1">
    <location>
        <begin position="26"/>
        <end position="45"/>
    </location>
</feature>
<evidence type="ECO:0000313" key="2">
    <source>
        <dbReference type="EMBL" id="RPD41450.1"/>
    </source>
</evidence>
<organism evidence="2 3">
    <name type="scientific">Chitinophaga barathri</name>
    <dbReference type="NCBI Taxonomy" id="1647451"/>
    <lineage>
        <taxon>Bacteria</taxon>
        <taxon>Pseudomonadati</taxon>
        <taxon>Bacteroidota</taxon>
        <taxon>Chitinophagia</taxon>
        <taxon>Chitinophagales</taxon>
        <taxon>Chitinophagaceae</taxon>
        <taxon>Chitinophaga</taxon>
    </lineage>
</organism>
<gene>
    <name evidence="2" type="ORF">EG028_09020</name>
</gene>
<dbReference type="InterPro" id="IPR013901">
    <property type="entry name" value="Anthrone_oxy"/>
</dbReference>
<feature type="transmembrane region" description="Helical" evidence="1">
    <location>
        <begin position="57"/>
        <end position="81"/>
    </location>
</feature>
<proteinExistence type="predicted"/>
<sequence>MVPAFYDVPPAVHLVYRVQLMKYNSASMQAIMVLGFVTPCWFAWLARRQHNARNLALAAGLLAVTALLVTRFGNVPVNVLIRSWNPAAPPADWLELLHRWNVFNVIRTLAGAASFVTMIVCVLKYRGITAVKPLV</sequence>
<name>A0A3N4MN25_9BACT</name>
<dbReference type="Proteomes" id="UP000279089">
    <property type="component" value="Unassembled WGS sequence"/>
</dbReference>
<evidence type="ECO:0000256" key="1">
    <source>
        <dbReference type="SAM" id="Phobius"/>
    </source>
</evidence>
<protein>
    <submittedName>
        <fullName evidence="2">DUF1772 domain-containing protein</fullName>
    </submittedName>
</protein>
<evidence type="ECO:0000313" key="3">
    <source>
        <dbReference type="Proteomes" id="UP000279089"/>
    </source>
</evidence>
<keyword evidence="1" id="KW-0472">Membrane</keyword>
<dbReference type="Pfam" id="PF08592">
    <property type="entry name" value="Anthrone_oxy"/>
    <property type="match status" value="1"/>
</dbReference>
<dbReference type="EMBL" id="RMBX01000004">
    <property type="protein sequence ID" value="RPD41450.1"/>
    <property type="molecule type" value="Genomic_DNA"/>
</dbReference>
<dbReference type="AlphaFoldDB" id="A0A3N4MN25"/>
<dbReference type="RefSeq" id="WP_120516251.1">
    <property type="nucleotide sequence ID" value="NZ_QXZY01000005.1"/>
</dbReference>
<keyword evidence="1" id="KW-0812">Transmembrane</keyword>
<keyword evidence="3" id="KW-1185">Reference proteome</keyword>
<accession>A0A3N4MN25</accession>
<dbReference type="OrthoDB" id="1453741at2"/>
<comment type="caution">
    <text evidence="2">The sequence shown here is derived from an EMBL/GenBank/DDBJ whole genome shotgun (WGS) entry which is preliminary data.</text>
</comment>
<reference evidence="3" key="1">
    <citation type="submission" date="2018-11" db="EMBL/GenBank/DDBJ databases">
        <title>Chitinophaga lutea sp.nov., isolate from arsenic contaminated soil.</title>
        <authorList>
            <person name="Zong Y."/>
        </authorList>
    </citation>
    <scope>NUCLEOTIDE SEQUENCE [LARGE SCALE GENOMIC DNA]</scope>
    <source>
        <strain evidence="3">YLT18</strain>
    </source>
</reference>
<keyword evidence="1" id="KW-1133">Transmembrane helix</keyword>